<sequence>MSVSVSFQDLIISTLKASPKVSALVGDRVYDGPPQSPTFPYISIGASDFRTDDADCINSREETIQIDCWTRRNGRKWPCKEIVDAIVGALRNATGDLSDGALVGINIELSRVLDDPDGITAHGIVQVTGLIDEEWDNG</sequence>
<evidence type="ECO:0000313" key="2">
    <source>
        <dbReference type="Proteomes" id="UP000315388"/>
    </source>
</evidence>
<dbReference type="AlphaFoldDB" id="A0A502BR93"/>
<comment type="caution">
    <text evidence="1">The sequence shown here is derived from an EMBL/GenBank/DDBJ whole genome shotgun (WGS) entry which is preliminary data.</text>
</comment>
<proteinExistence type="predicted"/>
<name>A0A502BR93_9HYPH</name>
<dbReference type="OrthoDB" id="7630456at2"/>
<reference evidence="1 2" key="1">
    <citation type="journal article" date="2003" name="Int. J. Syst. Evol. Microbiol.">
        <title>Towards a standardized format for the description of a novel species (of an established genus): Ochrobactrum gallinifaecis sp. nov.</title>
        <authorList>
            <person name="Kampfer P."/>
            <person name="Buczolits S."/>
            <person name="Albrecht A."/>
            <person name="Busse H.J."/>
            <person name="Stackebrandt E."/>
        </authorList>
    </citation>
    <scope>NUCLEOTIDE SEQUENCE [LARGE SCALE GENOMIC DNA]</scope>
    <source>
        <strain evidence="1 2">ISO 196</strain>
    </source>
</reference>
<dbReference type="Gene3D" id="3.30.2000.30">
    <property type="match status" value="1"/>
</dbReference>
<dbReference type="InterPro" id="IPR053745">
    <property type="entry name" value="Viral_Tail_Comp_sf"/>
</dbReference>
<accession>A0A502BR93</accession>
<gene>
    <name evidence="1" type="ORF">FHY56_04380</name>
</gene>
<organism evidence="1 2">
    <name type="scientific">Brucella gallinifaecis</name>
    <dbReference type="NCBI Taxonomy" id="215590"/>
    <lineage>
        <taxon>Bacteria</taxon>
        <taxon>Pseudomonadati</taxon>
        <taxon>Pseudomonadota</taxon>
        <taxon>Alphaproteobacteria</taxon>
        <taxon>Hyphomicrobiales</taxon>
        <taxon>Brucellaceae</taxon>
        <taxon>Brucella/Ochrobactrum group</taxon>
        <taxon>Brucella</taxon>
    </lineage>
</organism>
<protein>
    <submittedName>
        <fullName evidence="1">DUF3168 domain-containing protein</fullName>
    </submittedName>
</protein>
<dbReference type="EMBL" id="VEWJ01000002">
    <property type="protein sequence ID" value="TPF76734.1"/>
    <property type="molecule type" value="Genomic_DNA"/>
</dbReference>
<evidence type="ECO:0000313" key="1">
    <source>
        <dbReference type="EMBL" id="TPF76734.1"/>
    </source>
</evidence>
<dbReference type="Pfam" id="PF11367">
    <property type="entry name" value="Tail_completion_gp17"/>
    <property type="match status" value="1"/>
</dbReference>
<dbReference type="Proteomes" id="UP000315388">
    <property type="component" value="Unassembled WGS sequence"/>
</dbReference>
<dbReference type="InterPro" id="IPR021508">
    <property type="entry name" value="Gp17-like"/>
</dbReference>
<keyword evidence="2" id="KW-1185">Reference proteome</keyword>
<dbReference type="RefSeq" id="WP_140903946.1">
    <property type="nucleotide sequence ID" value="NZ_JBHTMD010000020.1"/>
</dbReference>